<feature type="compositionally biased region" description="Basic and acidic residues" evidence="2">
    <location>
        <begin position="127"/>
        <end position="140"/>
    </location>
</feature>
<evidence type="ECO:0000256" key="2">
    <source>
        <dbReference type="SAM" id="MobiDB-lite"/>
    </source>
</evidence>
<feature type="coiled-coil region" evidence="1">
    <location>
        <begin position="59"/>
        <end position="120"/>
    </location>
</feature>
<gene>
    <name evidence="3" type="ORF">SKAU_G00020050</name>
</gene>
<keyword evidence="4" id="KW-1185">Reference proteome</keyword>
<feature type="compositionally biased region" description="Basic and acidic residues" evidence="2">
    <location>
        <begin position="468"/>
        <end position="492"/>
    </location>
</feature>
<reference evidence="3" key="1">
    <citation type="journal article" date="2023" name="Science">
        <title>Genome structures resolve the early diversification of teleost fishes.</title>
        <authorList>
            <person name="Parey E."/>
            <person name="Louis A."/>
            <person name="Montfort J."/>
            <person name="Bouchez O."/>
            <person name="Roques C."/>
            <person name="Iampietro C."/>
            <person name="Lluch J."/>
            <person name="Castinel A."/>
            <person name="Donnadieu C."/>
            <person name="Desvignes T."/>
            <person name="Floi Bucao C."/>
            <person name="Jouanno E."/>
            <person name="Wen M."/>
            <person name="Mejri S."/>
            <person name="Dirks R."/>
            <person name="Jansen H."/>
            <person name="Henkel C."/>
            <person name="Chen W.J."/>
            <person name="Zahm M."/>
            <person name="Cabau C."/>
            <person name="Klopp C."/>
            <person name="Thompson A.W."/>
            <person name="Robinson-Rechavi M."/>
            <person name="Braasch I."/>
            <person name="Lecointre G."/>
            <person name="Bobe J."/>
            <person name="Postlethwait J.H."/>
            <person name="Berthelot C."/>
            <person name="Roest Crollius H."/>
            <person name="Guiguen Y."/>
        </authorList>
    </citation>
    <scope>NUCLEOTIDE SEQUENCE</scope>
    <source>
        <strain evidence="3">WJC10195</strain>
    </source>
</reference>
<dbReference type="PANTHER" id="PTHR47331">
    <property type="entry name" value="PHD-TYPE DOMAIN-CONTAINING PROTEIN"/>
    <property type="match status" value="1"/>
</dbReference>
<dbReference type="EMBL" id="JAINUF010000001">
    <property type="protein sequence ID" value="KAJ8381227.1"/>
    <property type="molecule type" value="Genomic_DNA"/>
</dbReference>
<evidence type="ECO:0008006" key="5">
    <source>
        <dbReference type="Google" id="ProtNLM"/>
    </source>
</evidence>
<dbReference type="PANTHER" id="PTHR47331:SF7">
    <property type="match status" value="1"/>
</dbReference>
<dbReference type="InterPro" id="IPR043502">
    <property type="entry name" value="DNA/RNA_pol_sf"/>
</dbReference>
<feature type="region of interest" description="Disordered" evidence="2">
    <location>
        <begin position="127"/>
        <end position="149"/>
    </location>
</feature>
<accession>A0A9Q1GDG6</accession>
<dbReference type="SUPFAM" id="SSF56672">
    <property type="entry name" value="DNA/RNA polymerases"/>
    <property type="match status" value="1"/>
</dbReference>
<organism evidence="3 4">
    <name type="scientific">Synaphobranchus kaupii</name>
    <name type="common">Kaup's arrowtooth eel</name>
    <dbReference type="NCBI Taxonomy" id="118154"/>
    <lineage>
        <taxon>Eukaryota</taxon>
        <taxon>Metazoa</taxon>
        <taxon>Chordata</taxon>
        <taxon>Craniata</taxon>
        <taxon>Vertebrata</taxon>
        <taxon>Euteleostomi</taxon>
        <taxon>Actinopterygii</taxon>
        <taxon>Neopterygii</taxon>
        <taxon>Teleostei</taxon>
        <taxon>Anguilliformes</taxon>
        <taxon>Synaphobranchidae</taxon>
        <taxon>Synaphobranchus</taxon>
    </lineage>
</organism>
<sequence length="1589" mass="178632">MLHTGRPEADAAEQTQSVADEELLEGGHEAVEREASFRTTDSRSQISKRSGGSTTSSAAVKARAKLKAAQAKFSFAEREATVMREKAELMREKAELNLHLQKAEANLHVLSSQKTAAAAEAEATAYEEKEIENGEKRHEPYVPGKPFSASERAGNYVQQHSAMFHRETPPSQTHAPLDSYRLPAHRHAQPGAHHNSLPRVTRIKQEVPSPLKPLQQPPQPSPSPHRKSSPEPEPAQDLAKYLMRRELVSSGLLQFDDRPKHFWSWKASFLSVIQDLSLAPREELDLLVKWLGADSSEQARRIRSVYVLNPGAGLRMVWQRVEECYGTPEAVEHALLKKIEDFPKLTNKDNAKLRELGDILLELECAKEEGYLPGLALLDTSRGVNPIAEKLPYSLQERWITVGSRFKEEHGVAFPPFSLFSQFVQKQAKVRNDPSFAFATSNSHAPPEAEKAVRHGYKAPVSVHKTEVTHKSNDGDTSSAEKRAVEPDRECPIPRMPHPLKKCRAFRSKPIEERRTYLKDNRICFKCCGPTQHIAKDCRAPFKCTECNSETHITALHPGPPVFNDGAVMEKEESGEPDEDTPTVTSKCTEICDNADSPRSCAKICLIKAYPAGRRDKAVKMYAVLDEQSNKSLAKTEFFNLFGLKASPAPYTLKTCAGTTETSGRRVNDFMLESMDGKLQLPLPTLIECDMVPDDRSEIPSPDVAKHHPHLQTVANRIPAVDPDAPILVLLGRDILRIHKVREQINGPHSAPYAQRLDLGWVIVGDTCLGAAHKPATVNIYKTNVLQNGRTSFLRPCPNNIQVKEGYSSTPQPPSAFSVIREEDTGWEMNTDHLGLSVFKSSRDDNKQALSVDDKAFLTIMDREVYQDDEHSWVAPLPFRSPRRPLPSNREQAVKRLSSLRRTLERKPEMKSHYTEFMQRMLDNDQAERAPPLEAGKEHWYLPTFGVYHPKKPGQIRVVFDSSAECEGVSLNNVLLSGPDLNNTLLGVLLRFRKEPVAVTADVQQMFYCFVVRSDHRDYLRYLWYEDNDLDKKVVEYRMKVHVFGNTPSPAIAIYCMRRAAEKEQAIDLLTRTRQMMAESNLRLHKVASNSEQVMEALPEEDCAKDLKDIELGVDPLPLQRSRSLSWNLETDSFTVLASREEKPYTRKGILSTVNSLYDPLGFVAPIIMQGKALVRELSSEQGWDTPLDPGKEAEWNLWKYSLKALDDLHMKRCYTPVLLSSTQRRELCIFSDASTVAIGAVAYLRTINADGKAHTGFIMGKSKLAPRPDHTIPRLELCAAMLAVQMYELIRDEMDIIHVGAVSFYTDSRIVLGYIHNSSKRFYVYVSNRVTRIRRSTHPDQWSYVPTDQNPADHATRYLPAAQLQQSSWHSGPGFLTHNHTEETREPHVFTLVEPDADAEIRLEVTTLATRASDTRLGSQRSERFSSWRNLCNATARLIHVAASFKGNPASTESKGWSCIKDTLTTSELSQAKCVVIHTVQHEAFADELKHLEEGRTLPKQSPLKKLNPVTDEDGLLRVGGRISAAPDLSREEKHPLIIPRTEHIATLLVRFYHEQAVHQGRHITEGAVRAAGYWIIGGKRLVSSTVV</sequence>
<dbReference type="InterPro" id="IPR008042">
    <property type="entry name" value="Retrotrans_Pao"/>
</dbReference>
<feature type="region of interest" description="Disordered" evidence="2">
    <location>
        <begin position="468"/>
        <end position="493"/>
    </location>
</feature>
<feature type="compositionally biased region" description="Basic and acidic residues" evidence="2">
    <location>
        <begin position="25"/>
        <end position="36"/>
    </location>
</feature>
<protein>
    <recommendedName>
        <fullName evidence="5">CCHC-type domain-containing protein</fullName>
    </recommendedName>
</protein>
<evidence type="ECO:0000256" key="1">
    <source>
        <dbReference type="SAM" id="Coils"/>
    </source>
</evidence>
<keyword evidence="1" id="KW-0175">Coiled coil</keyword>
<evidence type="ECO:0000313" key="4">
    <source>
        <dbReference type="Proteomes" id="UP001152622"/>
    </source>
</evidence>
<feature type="compositionally biased region" description="Polar residues" evidence="2">
    <location>
        <begin position="37"/>
        <end position="57"/>
    </location>
</feature>
<dbReference type="Pfam" id="PF05380">
    <property type="entry name" value="Peptidase_A17"/>
    <property type="match status" value="1"/>
</dbReference>
<dbReference type="OrthoDB" id="6122721at2759"/>
<dbReference type="Proteomes" id="UP001152622">
    <property type="component" value="Chromosome 1"/>
</dbReference>
<comment type="caution">
    <text evidence="3">The sequence shown here is derived from an EMBL/GenBank/DDBJ whole genome shotgun (WGS) entry which is preliminary data.</text>
</comment>
<evidence type="ECO:0000313" key="3">
    <source>
        <dbReference type="EMBL" id="KAJ8381227.1"/>
    </source>
</evidence>
<name>A0A9Q1GDG6_SYNKA</name>
<feature type="region of interest" description="Disordered" evidence="2">
    <location>
        <begin position="209"/>
        <end position="236"/>
    </location>
</feature>
<proteinExistence type="predicted"/>
<feature type="region of interest" description="Disordered" evidence="2">
    <location>
        <begin position="1"/>
        <end position="59"/>
    </location>
</feature>